<dbReference type="Proteomes" id="UP000035088">
    <property type="component" value="Unassembled WGS sequence"/>
</dbReference>
<name>G7GXD8_9ACTN</name>
<accession>G7GXD8</accession>
<dbReference type="EMBL" id="BAEE01000006">
    <property type="protein sequence ID" value="GAB08263.1"/>
    <property type="molecule type" value="Genomic_DNA"/>
</dbReference>
<organism evidence="1 2">
    <name type="scientific">Gordonia araii NBRC 100433</name>
    <dbReference type="NCBI Taxonomy" id="1073574"/>
    <lineage>
        <taxon>Bacteria</taxon>
        <taxon>Bacillati</taxon>
        <taxon>Actinomycetota</taxon>
        <taxon>Actinomycetes</taxon>
        <taxon>Mycobacteriales</taxon>
        <taxon>Gordoniaceae</taxon>
        <taxon>Gordonia</taxon>
    </lineage>
</organism>
<reference evidence="1 2" key="1">
    <citation type="submission" date="2011-11" db="EMBL/GenBank/DDBJ databases">
        <title>Whole genome shotgun sequence of Gordonia araii NBRC 100433.</title>
        <authorList>
            <person name="Yoshida Y."/>
            <person name="Hosoyama A."/>
            <person name="Tsuchikane K."/>
            <person name="Katsumata H."/>
            <person name="Yamazaki S."/>
            <person name="Fujita N."/>
        </authorList>
    </citation>
    <scope>NUCLEOTIDE SEQUENCE [LARGE SCALE GENOMIC DNA]</scope>
    <source>
        <strain evidence="1 2">NBRC 100433</strain>
    </source>
</reference>
<proteinExistence type="predicted"/>
<gene>
    <name evidence="1" type="ORF">GOARA_006_00220</name>
</gene>
<protein>
    <submittedName>
        <fullName evidence="1">Uncharacterized protein</fullName>
    </submittedName>
</protein>
<evidence type="ECO:0000313" key="2">
    <source>
        <dbReference type="Proteomes" id="UP000035088"/>
    </source>
</evidence>
<dbReference type="AlphaFoldDB" id="G7GXD8"/>
<keyword evidence="2" id="KW-1185">Reference proteome</keyword>
<evidence type="ECO:0000313" key="1">
    <source>
        <dbReference type="EMBL" id="GAB08263.1"/>
    </source>
</evidence>
<dbReference type="STRING" id="1073574.GOARA_006_00220"/>
<comment type="caution">
    <text evidence="1">The sequence shown here is derived from an EMBL/GenBank/DDBJ whole genome shotgun (WGS) entry which is preliminary data.</text>
</comment>
<sequence>MARSARKHRIGNAHMIAALTSTAVEVLEDRGSGGALVKAPDDRGVILEIAYRVAAEDEYLRIIYHCQPVYDEKDRKEGENDE</sequence>